<name>A0A6J5MZR0_9CAUD</name>
<sequence>MAEDTTTNAPAPEPAPAPVEFKHEIRVELKAPWEGRWALVRTGVSARVALSLDNAEADLTGAIAAFTALVVDHNLPTIGGEPAEDLMDVDVRLVGAVMTAWREGLANLPQA</sequence>
<dbReference type="EMBL" id="LR796577">
    <property type="protein sequence ID" value="CAB4152785.1"/>
    <property type="molecule type" value="Genomic_DNA"/>
</dbReference>
<accession>A0A6J5MZR0</accession>
<gene>
    <name evidence="1" type="ORF">UFOVP613_33</name>
</gene>
<organism evidence="1">
    <name type="scientific">uncultured Caudovirales phage</name>
    <dbReference type="NCBI Taxonomy" id="2100421"/>
    <lineage>
        <taxon>Viruses</taxon>
        <taxon>Duplodnaviria</taxon>
        <taxon>Heunggongvirae</taxon>
        <taxon>Uroviricota</taxon>
        <taxon>Caudoviricetes</taxon>
        <taxon>Peduoviridae</taxon>
        <taxon>Maltschvirus</taxon>
        <taxon>Maltschvirus maltsch</taxon>
    </lineage>
</organism>
<evidence type="ECO:0000313" key="1">
    <source>
        <dbReference type="EMBL" id="CAB4152785.1"/>
    </source>
</evidence>
<proteinExistence type="predicted"/>
<protein>
    <submittedName>
        <fullName evidence="1">Uncharacterized protein</fullName>
    </submittedName>
</protein>
<reference evidence="1" key="1">
    <citation type="submission" date="2020-04" db="EMBL/GenBank/DDBJ databases">
        <authorList>
            <person name="Chiriac C."/>
            <person name="Salcher M."/>
            <person name="Ghai R."/>
            <person name="Kavagutti S V."/>
        </authorList>
    </citation>
    <scope>NUCLEOTIDE SEQUENCE</scope>
</reference>